<accession>A0A6M3KPA6</accession>
<name>A0A6M3KPA6_9ZZZZ</name>
<organism evidence="1">
    <name type="scientific">viral metagenome</name>
    <dbReference type="NCBI Taxonomy" id="1070528"/>
    <lineage>
        <taxon>unclassified sequences</taxon>
        <taxon>metagenomes</taxon>
        <taxon>organismal metagenomes</taxon>
    </lineage>
</organism>
<sequence length="161" mass="17710">MKTMRDCIDDAGCCVSPMHKYPTEEERERLRVVLDYPVIESSGVVLAVDREKLREVACACFDQHISAPYLTPDSAAPVVDAILTSMAEQGWREVEHGGVGRLQLSPGARHKDGRPMEGAWVVHWDAQVTLPMHLDCGIAGENRGGREVAVLKPLPPAKEVK</sequence>
<dbReference type="EMBL" id="MT142506">
    <property type="protein sequence ID" value="QJA83265.1"/>
    <property type="molecule type" value="Genomic_DNA"/>
</dbReference>
<reference evidence="1" key="1">
    <citation type="submission" date="2020-03" db="EMBL/GenBank/DDBJ databases">
        <title>The deep terrestrial virosphere.</title>
        <authorList>
            <person name="Holmfeldt K."/>
            <person name="Nilsson E."/>
            <person name="Simone D."/>
            <person name="Lopez-Fernandez M."/>
            <person name="Wu X."/>
            <person name="de Brujin I."/>
            <person name="Lundin D."/>
            <person name="Andersson A."/>
            <person name="Bertilsson S."/>
            <person name="Dopson M."/>
        </authorList>
    </citation>
    <scope>NUCLEOTIDE SEQUENCE</scope>
    <source>
        <strain evidence="1">MM415A00305</strain>
    </source>
</reference>
<dbReference type="AlphaFoldDB" id="A0A6M3KPA6"/>
<protein>
    <submittedName>
        <fullName evidence="1">Uncharacterized protein</fullName>
    </submittedName>
</protein>
<gene>
    <name evidence="1" type="ORF">MM415A00305_0063</name>
</gene>
<evidence type="ECO:0000313" key="1">
    <source>
        <dbReference type="EMBL" id="QJA83265.1"/>
    </source>
</evidence>
<proteinExistence type="predicted"/>